<accession>A0ACC1MZB9</accession>
<proteinExistence type="predicted"/>
<dbReference type="EMBL" id="JANSHE010005325">
    <property type="protein sequence ID" value="KAJ2971574.1"/>
    <property type="molecule type" value="Genomic_DNA"/>
</dbReference>
<evidence type="ECO:0000313" key="1">
    <source>
        <dbReference type="EMBL" id="KAJ2971574.1"/>
    </source>
</evidence>
<evidence type="ECO:0000313" key="2">
    <source>
        <dbReference type="Proteomes" id="UP001144978"/>
    </source>
</evidence>
<dbReference type="Proteomes" id="UP001144978">
    <property type="component" value="Unassembled WGS sequence"/>
</dbReference>
<name>A0ACC1MZB9_9APHY</name>
<reference evidence="1" key="1">
    <citation type="submission" date="2022-08" db="EMBL/GenBank/DDBJ databases">
        <title>Genome Sequence of Pycnoporus sanguineus.</title>
        <authorList>
            <person name="Buettner E."/>
        </authorList>
    </citation>
    <scope>NUCLEOTIDE SEQUENCE</scope>
    <source>
        <strain evidence="1">CG-C14</strain>
    </source>
</reference>
<protein>
    <submittedName>
        <fullName evidence="1">Uncharacterized protein</fullName>
    </submittedName>
</protein>
<comment type="caution">
    <text evidence="1">The sequence shown here is derived from an EMBL/GenBank/DDBJ whole genome shotgun (WGS) entry which is preliminary data.</text>
</comment>
<sequence length="67" mass="7241">MRSALVAARRAATFAWAIPAKKASATSAKETARVTVSMSMWVQKSDEVERERGRESSAGRRAGGVFL</sequence>
<gene>
    <name evidence="1" type="ORF">NUW54_g12473</name>
</gene>
<organism evidence="1 2">
    <name type="scientific">Trametes sanguinea</name>
    <dbReference type="NCBI Taxonomy" id="158606"/>
    <lineage>
        <taxon>Eukaryota</taxon>
        <taxon>Fungi</taxon>
        <taxon>Dikarya</taxon>
        <taxon>Basidiomycota</taxon>
        <taxon>Agaricomycotina</taxon>
        <taxon>Agaricomycetes</taxon>
        <taxon>Polyporales</taxon>
        <taxon>Polyporaceae</taxon>
        <taxon>Trametes</taxon>
    </lineage>
</organism>
<keyword evidence="2" id="KW-1185">Reference proteome</keyword>